<keyword evidence="2" id="KW-1185">Reference proteome</keyword>
<evidence type="ECO:0000313" key="1">
    <source>
        <dbReference type="EMBL" id="MFC3266553.1"/>
    </source>
</evidence>
<comment type="caution">
    <text evidence="1">The sequence shown here is derived from an EMBL/GenBank/DDBJ whole genome shotgun (WGS) entry which is preliminary data.</text>
</comment>
<protein>
    <recommendedName>
        <fullName evidence="3">PhiE125 gp8 family phage protein</fullName>
    </recommendedName>
</protein>
<dbReference type="InterPro" id="IPR011738">
    <property type="entry name" value="Phage_CHP"/>
</dbReference>
<reference evidence="2" key="1">
    <citation type="journal article" date="2019" name="Int. J. Syst. Evol. Microbiol.">
        <title>The Global Catalogue of Microorganisms (GCM) 10K type strain sequencing project: providing services to taxonomists for standard genome sequencing and annotation.</title>
        <authorList>
            <consortium name="The Broad Institute Genomics Platform"/>
            <consortium name="The Broad Institute Genome Sequencing Center for Infectious Disease"/>
            <person name="Wu L."/>
            <person name="Ma J."/>
        </authorList>
    </citation>
    <scope>NUCLEOTIDE SEQUENCE [LARGE SCALE GENOMIC DNA]</scope>
    <source>
        <strain evidence="2">CCM 7941</strain>
    </source>
</reference>
<dbReference type="NCBIfam" id="TIGR02215">
    <property type="entry name" value="phage_chp_gp8"/>
    <property type="match status" value="1"/>
</dbReference>
<dbReference type="CDD" id="cd08054">
    <property type="entry name" value="gp6"/>
    <property type="match status" value="1"/>
</dbReference>
<dbReference type="Proteomes" id="UP001595536">
    <property type="component" value="Unassembled WGS sequence"/>
</dbReference>
<evidence type="ECO:0008006" key="3">
    <source>
        <dbReference type="Google" id="ProtNLM"/>
    </source>
</evidence>
<dbReference type="RefSeq" id="WP_376830185.1">
    <property type="nucleotide sequence ID" value="NZ_JBHLWR010000006.1"/>
</dbReference>
<accession>A0ABV7LHH1</accession>
<dbReference type="EMBL" id="JBHRUV010000045">
    <property type="protein sequence ID" value="MFC3266553.1"/>
    <property type="molecule type" value="Genomic_DNA"/>
</dbReference>
<proteinExistence type="predicted"/>
<sequence>MKLTPVNGPATEPVSAGEMKRYLRLTGDDEDGTLAAMTSGARAVIEAAAGLALISQRWRIILDSWPACGLLRAPLRPLQEIVCLQLRDAAGAAHPLDPAVARIEPGLDAIRLDPAAAPPPGGLLEIEVVAGYGPDAGDVPEPLRLAIRVLVAA</sequence>
<name>A0ABV7LHH1_9HYPH</name>
<evidence type="ECO:0000313" key="2">
    <source>
        <dbReference type="Proteomes" id="UP001595536"/>
    </source>
</evidence>
<gene>
    <name evidence="1" type="ORF">ACFOEX_09320</name>
</gene>
<organism evidence="1 2">
    <name type="scientific">Camelimonas abortus</name>
    <dbReference type="NCBI Taxonomy" id="1017184"/>
    <lineage>
        <taxon>Bacteria</taxon>
        <taxon>Pseudomonadati</taxon>
        <taxon>Pseudomonadota</taxon>
        <taxon>Alphaproteobacteria</taxon>
        <taxon>Hyphomicrobiales</taxon>
        <taxon>Chelatococcaceae</taxon>
        <taxon>Camelimonas</taxon>
    </lineage>
</organism>